<comment type="caution">
    <text evidence="8">The sequence shown here is derived from an EMBL/GenBank/DDBJ whole genome shotgun (WGS) entry which is preliminary data.</text>
</comment>
<keyword evidence="8" id="KW-0969">Cilium</keyword>
<evidence type="ECO:0000313" key="8">
    <source>
        <dbReference type="EMBL" id="GGR18990.1"/>
    </source>
</evidence>
<dbReference type="PRINTS" id="PR00953">
    <property type="entry name" value="TYPE3IMRPROT"/>
</dbReference>
<keyword evidence="8" id="KW-0966">Cell projection</keyword>
<reference evidence="8" key="1">
    <citation type="journal article" date="2014" name="Int. J. Syst. Evol. Microbiol.">
        <title>Complete genome sequence of Corynebacterium casei LMG S-19264T (=DSM 44701T), isolated from a smear-ripened cheese.</title>
        <authorList>
            <consortium name="US DOE Joint Genome Institute (JGI-PGF)"/>
            <person name="Walter F."/>
            <person name="Albersmeier A."/>
            <person name="Kalinowski J."/>
            <person name="Ruckert C."/>
        </authorList>
    </citation>
    <scope>NUCLEOTIDE SEQUENCE</scope>
    <source>
        <strain evidence="8">JCM 3346</strain>
    </source>
</reference>
<accession>A0A918CDS0</accession>
<dbReference type="Proteomes" id="UP000610303">
    <property type="component" value="Unassembled WGS sequence"/>
</dbReference>
<name>A0A918CDS0_AGRME</name>
<dbReference type="Pfam" id="PF01311">
    <property type="entry name" value="Bac_export_1"/>
    <property type="match status" value="1"/>
</dbReference>
<evidence type="ECO:0000256" key="7">
    <source>
        <dbReference type="SAM" id="Phobius"/>
    </source>
</evidence>
<feature type="transmembrane region" description="Helical" evidence="7">
    <location>
        <begin position="172"/>
        <end position="194"/>
    </location>
</feature>
<dbReference type="RefSeq" id="WP_189084185.1">
    <property type="nucleotide sequence ID" value="NZ_BMRJ01000001.1"/>
</dbReference>
<dbReference type="InterPro" id="IPR002010">
    <property type="entry name" value="T3SS_IM_R"/>
</dbReference>
<keyword evidence="6 7" id="KW-0472">Membrane</keyword>
<keyword evidence="3" id="KW-1003">Cell membrane</keyword>
<organism evidence="8 9">
    <name type="scientific">Agromyces mediolanus</name>
    <name type="common">Corynebacterium mediolanum</name>
    <dbReference type="NCBI Taxonomy" id="41986"/>
    <lineage>
        <taxon>Bacteria</taxon>
        <taxon>Bacillati</taxon>
        <taxon>Actinomycetota</taxon>
        <taxon>Actinomycetes</taxon>
        <taxon>Micrococcales</taxon>
        <taxon>Microbacteriaceae</taxon>
        <taxon>Agromyces</taxon>
    </lineage>
</organism>
<evidence type="ECO:0000256" key="5">
    <source>
        <dbReference type="ARBA" id="ARBA00022989"/>
    </source>
</evidence>
<comment type="subcellular location">
    <subcellularLocation>
        <location evidence="1">Cell membrane</location>
        <topology evidence="1">Multi-pass membrane protein</topology>
    </subcellularLocation>
</comment>
<keyword evidence="5 7" id="KW-1133">Transmembrane helix</keyword>
<dbReference type="EMBL" id="BMRJ01000001">
    <property type="protein sequence ID" value="GGR18990.1"/>
    <property type="molecule type" value="Genomic_DNA"/>
</dbReference>
<keyword evidence="8" id="KW-0282">Flagellum</keyword>
<reference evidence="8" key="2">
    <citation type="submission" date="2020-09" db="EMBL/GenBank/DDBJ databases">
        <authorList>
            <person name="Sun Q."/>
            <person name="Ohkuma M."/>
        </authorList>
    </citation>
    <scope>NUCLEOTIDE SEQUENCE</scope>
    <source>
        <strain evidence="8">JCM 3346</strain>
    </source>
</reference>
<proteinExistence type="inferred from homology"/>
<evidence type="ECO:0000256" key="2">
    <source>
        <dbReference type="ARBA" id="ARBA00009772"/>
    </source>
</evidence>
<protein>
    <submittedName>
        <fullName evidence="8">Flagellar biosynthetic protein FliR</fullName>
    </submittedName>
</protein>
<comment type="similarity">
    <text evidence="2">Belongs to the FliR/MopE/SpaR family.</text>
</comment>
<evidence type="ECO:0000313" key="9">
    <source>
        <dbReference type="Proteomes" id="UP000610303"/>
    </source>
</evidence>
<dbReference type="GO" id="GO:0005886">
    <property type="term" value="C:plasma membrane"/>
    <property type="evidence" value="ECO:0007669"/>
    <property type="project" value="UniProtKB-SubCell"/>
</dbReference>
<dbReference type="PANTHER" id="PTHR30065">
    <property type="entry name" value="FLAGELLAR BIOSYNTHETIC PROTEIN FLIR"/>
    <property type="match status" value="1"/>
</dbReference>
<evidence type="ECO:0000256" key="1">
    <source>
        <dbReference type="ARBA" id="ARBA00004651"/>
    </source>
</evidence>
<feature type="transmembrane region" description="Helical" evidence="7">
    <location>
        <begin position="42"/>
        <end position="60"/>
    </location>
</feature>
<dbReference type="GO" id="GO:0006605">
    <property type="term" value="P:protein targeting"/>
    <property type="evidence" value="ECO:0007669"/>
    <property type="project" value="InterPro"/>
</dbReference>
<feature type="transmembrane region" description="Helical" evidence="7">
    <location>
        <begin position="12"/>
        <end position="30"/>
    </location>
</feature>
<dbReference type="PANTHER" id="PTHR30065:SF1">
    <property type="entry name" value="SURFACE PRESENTATION OF ANTIGENS PROTEIN SPAR"/>
    <property type="match status" value="1"/>
</dbReference>
<keyword evidence="9" id="KW-1185">Reference proteome</keyword>
<evidence type="ECO:0000256" key="3">
    <source>
        <dbReference type="ARBA" id="ARBA00022475"/>
    </source>
</evidence>
<sequence length="252" mass="25561">MDFAFDPAWLEAVMLASVRMAAFLVIAPPFSNRAVPMRVKAGLALALGLAVSPAVVPGYTPPDGAGFLGALIAEVGTGALLGFLVYAVFSAIQSAGGLLDLFGGFQLAQGFDPQSMVQGAQFARFFNLAAIALMAASGAYLVVLMGMFQSFDAIPLGVGIDVARSAESAVDAASGILVSAAQIAGPLLVVLFLADAGLGLLTRVAPALNAFAMGFPLKILLTLALAGTVFVALPGVVDALTETAIGAMRKGW</sequence>
<evidence type="ECO:0000256" key="6">
    <source>
        <dbReference type="ARBA" id="ARBA00023136"/>
    </source>
</evidence>
<feature type="transmembrane region" description="Helical" evidence="7">
    <location>
        <begin position="215"/>
        <end position="233"/>
    </location>
</feature>
<keyword evidence="4 7" id="KW-0812">Transmembrane</keyword>
<feature type="transmembrane region" description="Helical" evidence="7">
    <location>
        <begin position="66"/>
        <end position="89"/>
    </location>
</feature>
<feature type="transmembrane region" description="Helical" evidence="7">
    <location>
        <begin position="125"/>
        <end position="148"/>
    </location>
</feature>
<gene>
    <name evidence="8" type="ORF">GCM10010196_10200</name>
</gene>
<evidence type="ECO:0000256" key="4">
    <source>
        <dbReference type="ARBA" id="ARBA00022692"/>
    </source>
</evidence>
<dbReference type="AlphaFoldDB" id="A0A918CDS0"/>